<dbReference type="EMBL" id="BGPR01013155">
    <property type="protein sequence ID" value="GBN59480.1"/>
    <property type="molecule type" value="Genomic_DNA"/>
</dbReference>
<gene>
    <name evidence="1" type="ORF">AVEN_96114_1</name>
</gene>
<organism evidence="1 2">
    <name type="scientific">Araneus ventricosus</name>
    <name type="common">Orbweaver spider</name>
    <name type="synonym">Epeira ventricosa</name>
    <dbReference type="NCBI Taxonomy" id="182803"/>
    <lineage>
        <taxon>Eukaryota</taxon>
        <taxon>Metazoa</taxon>
        <taxon>Ecdysozoa</taxon>
        <taxon>Arthropoda</taxon>
        <taxon>Chelicerata</taxon>
        <taxon>Arachnida</taxon>
        <taxon>Araneae</taxon>
        <taxon>Araneomorphae</taxon>
        <taxon>Entelegynae</taxon>
        <taxon>Araneoidea</taxon>
        <taxon>Araneidae</taxon>
        <taxon>Araneus</taxon>
    </lineage>
</organism>
<name>A0A4Y2Q9E1_ARAVE</name>
<sequence length="98" mass="11420">MSSDGVNLLHDNTYNARKTQELMRKFKWEVWSPSADQIRHPIWVPDTYLEQGSLQSDGKADVDNWLNGQGRDFCEVGLNELVLRSDKCRNRFGDYVEQ</sequence>
<proteinExistence type="predicted"/>
<dbReference type="OrthoDB" id="10042427at2759"/>
<keyword evidence="2" id="KW-1185">Reference proteome</keyword>
<reference evidence="1 2" key="1">
    <citation type="journal article" date="2019" name="Sci. Rep.">
        <title>Orb-weaving spider Araneus ventricosus genome elucidates the spidroin gene catalogue.</title>
        <authorList>
            <person name="Kono N."/>
            <person name="Nakamura H."/>
            <person name="Ohtoshi R."/>
            <person name="Moran D.A.P."/>
            <person name="Shinohara A."/>
            <person name="Yoshida Y."/>
            <person name="Fujiwara M."/>
            <person name="Mori M."/>
            <person name="Tomita M."/>
            <person name="Arakawa K."/>
        </authorList>
    </citation>
    <scope>NUCLEOTIDE SEQUENCE [LARGE SCALE GENOMIC DNA]</scope>
</reference>
<comment type="caution">
    <text evidence="1">The sequence shown here is derived from an EMBL/GenBank/DDBJ whole genome shotgun (WGS) entry which is preliminary data.</text>
</comment>
<dbReference type="Proteomes" id="UP000499080">
    <property type="component" value="Unassembled WGS sequence"/>
</dbReference>
<dbReference type="AlphaFoldDB" id="A0A4Y2Q9E1"/>
<protein>
    <submittedName>
        <fullName evidence="1">Uncharacterized protein</fullName>
    </submittedName>
</protein>
<evidence type="ECO:0000313" key="2">
    <source>
        <dbReference type="Proteomes" id="UP000499080"/>
    </source>
</evidence>
<accession>A0A4Y2Q9E1</accession>
<evidence type="ECO:0000313" key="1">
    <source>
        <dbReference type="EMBL" id="GBN59480.1"/>
    </source>
</evidence>